<comment type="catalytic activity">
    <reaction evidence="9 10">
        <text>XTP + H2O = XMP + diphosphate + H(+)</text>
        <dbReference type="Rhea" id="RHEA:28610"/>
        <dbReference type="ChEBI" id="CHEBI:15377"/>
        <dbReference type="ChEBI" id="CHEBI:15378"/>
        <dbReference type="ChEBI" id="CHEBI:33019"/>
        <dbReference type="ChEBI" id="CHEBI:57464"/>
        <dbReference type="ChEBI" id="CHEBI:61314"/>
        <dbReference type="EC" id="3.6.1.66"/>
    </reaction>
</comment>
<feature type="binding site" evidence="10">
    <location>
        <begin position="183"/>
        <end position="184"/>
    </location>
    <ligand>
        <name>substrate</name>
    </ligand>
</feature>
<dbReference type="HAMAP" id="MF_01405">
    <property type="entry name" value="Non_canon_purine_NTPase"/>
    <property type="match status" value="1"/>
</dbReference>
<dbReference type="PANTHER" id="PTHR11067:SF9">
    <property type="entry name" value="INOSINE TRIPHOSPHATE PYROPHOSPHATASE"/>
    <property type="match status" value="1"/>
</dbReference>
<comment type="catalytic activity">
    <reaction evidence="10">
        <text>ITP + H2O = IMP + diphosphate + H(+)</text>
        <dbReference type="Rhea" id="RHEA:29399"/>
        <dbReference type="ChEBI" id="CHEBI:15377"/>
        <dbReference type="ChEBI" id="CHEBI:15378"/>
        <dbReference type="ChEBI" id="CHEBI:33019"/>
        <dbReference type="ChEBI" id="CHEBI:58053"/>
        <dbReference type="ChEBI" id="CHEBI:61402"/>
        <dbReference type="EC" id="3.6.1.66"/>
    </reaction>
</comment>
<gene>
    <name evidence="12" type="primary">rdgB</name>
    <name evidence="12" type="ORF">DMP06_07480</name>
</gene>
<dbReference type="GO" id="GO:0036220">
    <property type="term" value="F:ITP diphosphatase activity"/>
    <property type="evidence" value="ECO:0007669"/>
    <property type="project" value="UniProtKB-UniRule"/>
</dbReference>
<dbReference type="EMBL" id="QIBX01000012">
    <property type="protein sequence ID" value="RNL39453.1"/>
    <property type="molecule type" value="Genomic_DNA"/>
</dbReference>
<dbReference type="Proteomes" id="UP000269591">
    <property type="component" value="Unassembled WGS sequence"/>
</dbReference>
<dbReference type="GO" id="GO:0009117">
    <property type="term" value="P:nucleotide metabolic process"/>
    <property type="evidence" value="ECO:0007669"/>
    <property type="project" value="UniProtKB-KW"/>
</dbReference>
<evidence type="ECO:0000256" key="10">
    <source>
        <dbReference type="HAMAP-Rule" id="MF_01405"/>
    </source>
</evidence>
<dbReference type="NCBIfam" id="TIGR00042">
    <property type="entry name" value="RdgB/HAM1 family non-canonical purine NTP pyrophosphatase"/>
    <property type="match status" value="1"/>
</dbReference>
<name>A0A3N0AX57_9ACTN</name>
<dbReference type="GO" id="GO:0009146">
    <property type="term" value="P:purine nucleoside triphosphate catabolic process"/>
    <property type="evidence" value="ECO:0007669"/>
    <property type="project" value="UniProtKB-UniRule"/>
</dbReference>
<dbReference type="Gene3D" id="3.90.950.10">
    <property type="match status" value="1"/>
</dbReference>
<comment type="similarity">
    <text evidence="1 10 11">Belongs to the HAM1 NTPase family.</text>
</comment>
<dbReference type="GO" id="GO:0017111">
    <property type="term" value="F:ribonucleoside triphosphate phosphatase activity"/>
    <property type="evidence" value="ECO:0007669"/>
    <property type="project" value="InterPro"/>
</dbReference>
<keyword evidence="3 10" id="KW-0479">Metal-binding</keyword>
<proteinExistence type="inferred from homology"/>
<evidence type="ECO:0000256" key="2">
    <source>
        <dbReference type="ARBA" id="ARBA00011738"/>
    </source>
</evidence>
<feature type="binding site" evidence="10">
    <location>
        <position position="70"/>
    </location>
    <ligand>
        <name>Mg(2+)</name>
        <dbReference type="ChEBI" id="CHEBI:18420"/>
    </ligand>
</feature>
<keyword evidence="7 10" id="KW-0546">Nucleotide metabolism</keyword>
<feature type="binding site" evidence="10">
    <location>
        <begin position="153"/>
        <end position="156"/>
    </location>
    <ligand>
        <name>substrate</name>
    </ligand>
</feature>
<dbReference type="InterPro" id="IPR029001">
    <property type="entry name" value="ITPase-like_fam"/>
</dbReference>
<feature type="binding site" evidence="10">
    <location>
        <begin position="8"/>
        <end position="13"/>
    </location>
    <ligand>
        <name>substrate</name>
    </ligand>
</feature>
<dbReference type="GO" id="GO:0000166">
    <property type="term" value="F:nucleotide binding"/>
    <property type="evidence" value="ECO:0007669"/>
    <property type="project" value="UniProtKB-KW"/>
</dbReference>
<dbReference type="GO" id="GO:0046872">
    <property type="term" value="F:metal ion binding"/>
    <property type="evidence" value="ECO:0007669"/>
    <property type="project" value="UniProtKB-KW"/>
</dbReference>
<evidence type="ECO:0000256" key="4">
    <source>
        <dbReference type="ARBA" id="ARBA00022741"/>
    </source>
</evidence>
<dbReference type="GO" id="GO:0036222">
    <property type="term" value="F:XTP diphosphatase activity"/>
    <property type="evidence" value="ECO:0007669"/>
    <property type="project" value="UniProtKB-UniRule"/>
</dbReference>
<dbReference type="InterPro" id="IPR002637">
    <property type="entry name" value="RdgB/HAM1"/>
</dbReference>
<evidence type="ECO:0000256" key="6">
    <source>
        <dbReference type="ARBA" id="ARBA00022842"/>
    </source>
</evidence>
<comment type="catalytic activity">
    <reaction evidence="8 10">
        <text>dITP + H2O = dIMP + diphosphate + H(+)</text>
        <dbReference type="Rhea" id="RHEA:28342"/>
        <dbReference type="ChEBI" id="CHEBI:15377"/>
        <dbReference type="ChEBI" id="CHEBI:15378"/>
        <dbReference type="ChEBI" id="CHEBI:33019"/>
        <dbReference type="ChEBI" id="CHEBI:61194"/>
        <dbReference type="ChEBI" id="CHEBI:61382"/>
        <dbReference type="EC" id="3.6.1.66"/>
    </reaction>
</comment>
<dbReference type="InterPro" id="IPR020922">
    <property type="entry name" value="dITP/XTP_pyrophosphatase"/>
</dbReference>
<keyword evidence="6 10" id="KW-0460">Magnesium</keyword>
<dbReference type="EC" id="3.6.1.66" evidence="10"/>
<evidence type="ECO:0000313" key="13">
    <source>
        <dbReference type="Proteomes" id="UP000269591"/>
    </source>
</evidence>
<comment type="function">
    <text evidence="10">Pyrophosphatase that catalyzes the hydrolysis of nucleoside triphosphates to their monophosphate derivatives, with a high preference for the non-canonical purine nucleotides XTP (xanthosine triphosphate), dITP (deoxyinosine triphosphate) and ITP. Seems to function as a house-cleaning enzyme that removes non-canonical purine nucleotides from the nucleotide pool, thus preventing their incorporation into DNA/RNA and avoiding chromosomal lesions.</text>
</comment>
<dbReference type="Pfam" id="PF01725">
    <property type="entry name" value="Ham1p_like"/>
    <property type="match status" value="1"/>
</dbReference>
<evidence type="ECO:0000256" key="1">
    <source>
        <dbReference type="ARBA" id="ARBA00008023"/>
    </source>
</evidence>
<keyword evidence="4 10" id="KW-0547">Nucleotide-binding</keyword>
<sequence>MKKVLIATNNKHKVEEIETALDFEGWEFLTLSDCEAYPEPEEDADTFEGNALIKARAAHEATGLAALADDSGLAVDALGGAPGVFSARYCGVHGDDDANNAKVLAELEGVPDLKRTARFVCALAFVDEDGTETTAFGTIEGRIAHGLSGEGGFGYDPMFLPDEFGGAKTLAEVTQEEKNAISHRGNALRALKEKLTARA</sequence>
<reference evidence="13" key="1">
    <citation type="submission" date="2018-05" db="EMBL/GenBank/DDBJ databases">
        <title>Genome Sequencing of selected type strains of the family Eggerthellaceae.</title>
        <authorList>
            <person name="Danylec N."/>
            <person name="Stoll D.A."/>
            <person name="Doetsch A."/>
            <person name="Huch M."/>
        </authorList>
    </citation>
    <scope>NUCLEOTIDE SEQUENCE [LARGE SCALE GENOMIC DNA]</scope>
    <source>
        <strain evidence="13">DSM 24851</strain>
    </source>
</reference>
<dbReference type="OrthoDB" id="9807456at2"/>
<dbReference type="GO" id="GO:0035870">
    <property type="term" value="F:dITP diphosphatase activity"/>
    <property type="evidence" value="ECO:0007669"/>
    <property type="project" value="UniProtKB-UniRule"/>
</dbReference>
<feature type="binding site" evidence="10">
    <location>
        <position position="178"/>
    </location>
    <ligand>
        <name>substrate</name>
    </ligand>
</feature>
<dbReference type="RefSeq" id="WP_123209114.1">
    <property type="nucleotide sequence ID" value="NZ_JBHTHO010000007.1"/>
</dbReference>
<evidence type="ECO:0000313" key="12">
    <source>
        <dbReference type="EMBL" id="RNL39453.1"/>
    </source>
</evidence>
<organism evidence="12 13">
    <name type="scientific">Slackia equolifaciens</name>
    <dbReference type="NCBI Taxonomy" id="498718"/>
    <lineage>
        <taxon>Bacteria</taxon>
        <taxon>Bacillati</taxon>
        <taxon>Actinomycetota</taxon>
        <taxon>Coriobacteriia</taxon>
        <taxon>Eggerthellales</taxon>
        <taxon>Eggerthellaceae</taxon>
        <taxon>Slackia</taxon>
    </lineage>
</organism>
<comment type="caution">
    <text evidence="12">The sequence shown here is derived from an EMBL/GenBank/DDBJ whole genome shotgun (WGS) entry which is preliminary data.</text>
</comment>
<keyword evidence="5 10" id="KW-0378">Hydrolase</keyword>
<dbReference type="PANTHER" id="PTHR11067">
    <property type="entry name" value="INOSINE TRIPHOSPHATE PYROPHOSPHATASE/HAM1 PROTEIN"/>
    <property type="match status" value="1"/>
</dbReference>
<dbReference type="GO" id="GO:0005829">
    <property type="term" value="C:cytosol"/>
    <property type="evidence" value="ECO:0007669"/>
    <property type="project" value="TreeGrafter"/>
</dbReference>
<feature type="active site" description="Proton acceptor" evidence="10">
    <location>
        <position position="70"/>
    </location>
</feature>
<accession>A0A3N0AX57</accession>
<comment type="subunit">
    <text evidence="2 10">Homodimer.</text>
</comment>
<feature type="binding site" evidence="10">
    <location>
        <position position="71"/>
    </location>
    <ligand>
        <name>substrate</name>
    </ligand>
</feature>
<dbReference type="CDD" id="cd00515">
    <property type="entry name" value="HAM1"/>
    <property type="match status" value="1"/>
</dbReference>
<dbReference type="FunFam" id="3.90.950.10:FF:000001">
    <property type="entry name" value="dITP/XTP pyrophosphatase"/>
    <property type="match status" value="1"/>
</dbReference>
<keyword evidence="13" id="KW-1185">Reference proteome</keyword>
<dbReference type="SUPFAM" id="SSF52972">
    <property type="entry name" value="ITPase-like"/>
    <property type="match status" value="1"/>
</dbReference>
<feature type="binding site" evidence="10">
    <location>
        <position position="41"/>
    </location>
    <ligand>
        <name>Mg(2+)</name>
        <dbReference type="ChEBI" id="CHEBI:18420"/>
    </ligand>
</feature>
<dbReference type="AlphaFoldDB" id="A0A3N0AX57"/>
<protein>
    <recommendedName>
        <fullName evidence="10">dITP/XTP pyrophosphatase</fullName>
        <ecNumber evidence="10">3.6.1.66</ecNumber>
    </recommendedName>
    <alternativeName>
        <fullName evidence="10">Non-canonical purine NTP pyrophosphatase</fullName>
    </alternativeName>
    <alternativeName>
        <fullName evidence="10">Non-standard purine NTP pyrophosphatase</fullName>
    </alternativeName>
    <alternativeName>
        <fullName evidence="10">Nucleoside-triphosphate diphosphatase</fullName>
    </alternativeName>
    <alternativeName>
        <fullName evidence="10">Nucleoside-triphosphate pyrophosphatase</fullName>
        <shortName evidence="10">NTPase</shortName>
    </alternativeName>
</protein>
<evidence type="ECO:0000256" key="11">
    <source>
        <dbReference type="RuleBase" id="RU003781"/>
    </source>
</evidence>
<comment type="cofactor">
    <cofactor evidence="10">
        <name>Mg(2+)</name>
        <dbReference type="ChEBI" id="CHEBI:18420"/>
    </cofactor>
    <text evidence="10">Binds 1 Mg(2+) ion per subunit.</text>
</comment>
<evidence type="ECO:0000256" key="8">
    <source>
        <dbReference type="ARBA" id="ARBA00051875"/>
    </source>
</evidence>
<evidence type="ECO:0000256" key="5">
    <source>
        <dbReference type="ARBA" id="ARBA00022801"/>
    </source>
</evidence>
<evidence type="ECO:0000256" key="9">
    <source>
        <dbReference type="ARBA" id="ARBA00052017"/>
    </source>
</evidence>
<evidence type="ECO:0000256" key="7">
    <source>
        <dbReference type="ARBA" id="ARBA00023080"/>
    </source>
</evidence>
<evidence type="ECO:0000256" key="3">
    <source>
        <dbReference type="ARBA" id="ARBA00022723"/>
    </source>
</evidence>